<proteinExistence type="predicted"/>
<sequence length="516" mass="56750">MARDDFTKPTKNQAYQRAAGRCSNPDCRATTSAPVGEVDFSNVGVGAHIHAASPGGPRYLAAMIAEDRRGFGNIIWLCQTCSTVIDRDPDSYPAETLKAWKKSAEARALMEQGKRLPDEKDIYRMAAMAMGTRTPGFYPEAIGNVHKALVDQLQAVDPRFTVSTAYSGGNTTITVGAKETVSFSIKIGQESADVWRKGLQASIDEGREATLPLDGVVFEGSKIFDVLHKDANLASITIIPAARPAVLKILAPQSNPPIFEIITGQITTGRKQIRFSGAGCGGLLDVEINFTPIGEDGIQSVSTLTTNLKVWQGKDAANPPYLDTLINLFETIFDPCAPISFAMEVDGNQVSAGNFHTPKHIEEMEEMLGFAHYVRRARNVLRYLHQSAQIDIFAIIPASDYRALARVSDIIEGKLSYQRSQVTAPPEMTVGCTGEEEKNLMEIVRRGSFSVLKQTEPASLVTIYGKKYEVPPTTSYYSPVRLHILSKKKKKEIVDFRLRIEMADNFTSQTFFDVQQ</sequence>
<protein>
    <recommendedName>
        <fullName evidence="3">HNH endonuclease</fullName>
    </recommendedName>
</protein>
<reference evidence="1" key="1">
    <citation type="submission" date="2022-10" db="EMBL/GenBank/DDBJ databases">
        <title>Description of microaerobic benzene degrading bacteria.</title>
        <authorList>
            <person name="Bedics A."/>
            <person name="Tancsics A."/>
            <person name="Banerjee S."/>
        </authorList>
    </citation>
    <scope>NUCLEOTIDE SEQUENCE</scope>
    <source>
        <strain evidence="1">D2M1</strain>
    </source>
</reference>
<accession>A0ABT5RZN4</accession>
<evidence type="ECO:0000313" key="1">
    <source>
        <dbReference type="EMBL" id="MDD2179156.1"/>
    </source>
</evidence>
<evidence type="ECO:0008006" key="3">
    <source>
        <dbReference type="Google" id="ProtNLM"/>
    </source>
</evidence>
<comment type="caution">
    <text evidence="1">The sequence shown here is derived from an EMBL/GenBank/DDBJ whole genome shotgun (WGS) entry which is preliminary data.</text>
</comment>
<organism evidence="1 2">
    <name type="scientific">Acidovorax benzenivorans</name>
    <dbReference type="NCBI Taxonomy" id="2987520"/>
    <lineage>
        <taxon>Bacteria</taxon>
        <taxon>Pseudomonadati</taxon>
        <taxon>Pseudomonadota</taxon>
        <taxon>Betaproteobacteria</taxon>
        <taxon>Burkholderiales</taxon>
        <taxon>Comamonadaceae</taxon>
        <taxon>Acidovorax</taxon>
    </lineage>
</organism>
<gene>
    <name evidence="1" type="ORF">OIN59_17090</name>
</gene>
<evidence type="ECO:0000313" key="2">
    <source>
        <dbReference type="Proteomes" id="UP001148932"/>
    </source>
</evidence>
<dbReference type="EMBL" id="JAPCKI010000010">
    <property type="protein sequence ID" value="MDD2179156.1"/>
    <property type="molecule type" value="Genomic_DNA"/>
</dbReference>
<dbReference type="Proteomes" id="UP001148932">
    <property type="component" value="Unassembled WGS sequence"/>
</dbReference>
<keyword evidence="2" id="KW-1185">Reference proteome</keyword>
<dbReference type="RefSeq" id="WP_274112270.1">
    <property type="nucleotide sequence ID" value="NZ_JAPCKI010000010.1"/>
</dbReference>
<name>A0ABT5RZN4_9BURK</name>